<sequence>MSEGKSHPSGAGDSSEQLITEAETLIHEAERGISHVSQMTEEFPSLLGGEDVAELLERLASADMMAQGMESKLDNVLNNLDALLSTLEAEEERAEQEEESDACTGKAKDNHAEDV</sequence>
<dbReference type="OrthoDB" id="2595043at2759"/>
<reference evidence="2" key="1">
    <citation type="submission" date="2022-07" db="EMBL/GenBank/DDBJ databases">
        <title>Genome Sequence of Agrocybe chaxingu.</title>
        <authorList>
            <person name="Buettner E."/>
        </authorList>
    </citation>
    <scope>NUCLEOTIDE SEQUENCE</scope>
    <source>
        <strain evidence="2">MP-N11</strain>
    </source>
</reference>
<name>A0A9W8MVB7_9AGAR</name>
<comment type="caution">
    <text evidence="2">The sequence shown here is derived from an EMBL/GenBank/DDBJ whole genome shotgun (WGS) entry which is preliminary data.</text>
</comment>
<dbReference type="Proteomes" id="UP001148786">
    <property type="component" value="Unassembled WGS sequence"/>
</dbReference>
<accession>A0A9W8MVB7</accession>
<protein>
    <submittedName>
        <fullName evidence="2">Uncharacterized protein</fullName>
    </submittedName>
</protein>
<organism evidence="2 3">
    <name type="scientific">Agrocybe chaxingu</name>
    <dbReference type="NCBI Taxonomy" id="84603"/>
    <lineage>
        <taxon>Eukaryota</taxon>
        <taxon>Fungi</taxon>
        <taxon>Dikarya</taxon>
        <taxon>Basidiomycota</taxon>
        <taxon>Agaricomycotina</taxon>
        <taxon>Agaricomycetes</taxon>
        <taxon>Agaricomycetidae</taxon>
        <taxon>Agaricales</taxon>
        <taxon>Agaricineae</taxon>
        <taxon>Strophariaceae</taxon>
        <taxon>Agrocybe</taxon>
    </lineage>
</organism>
<feature type="compositionally biased region" description="Basic and acidic residues" evidence="1">
    <location>
        <begin position="106"/>
        <end position="115"/>
    </location>
</feature>
<evidence type="ECO:0000256" key="1">
    <source>
        <dbReference type="SAM" id="MobiDB-lite"/>
    </source>
</evidence>
<keyword evidence="3" id="KW-1185">Reference proteome</keyword>
<evidence type="ECO:0000313" key="2">
    <source>
        <dbReference type="EMBL" id="KAJ3512277.1"/>
    </source>
</evidence>
<feature type="compositionally biased region" description="Acidic residues" evidence="1">
    <location>
        <begin position="88"/>
        <end position="101"/>
    </location>
</feature>
<dbReference type="AlphaFoldDB" id="A0A9W8MVB7"/>
<evidence type="ECO:0000313" key="3">
    <source>
        <dbReference type="Proteomes" id="UP001148786"/>
    </source>
</evidence>
<feature type="region of interest" description="Disordered" evidence="1">
    <location>
        <begin position="88"/>
        <end position="115"/>
    </location>
</feature>
<feature type="region of interest" description="Disordered" evidence="1">
    <location>
        <begin position="1"/>
        <end position="21"/>
    </location>
</feature>
<gene>
    <name evidence="2" type="ORF">NLJ89_g3609</name>
</gene>
<proteinExistence type="predicted"/>
<dbReference type="EMBL" id="JANKHO010000269">
    <property type="protein sequence ID" value="KAJ3512277.1"/>
    <property type="molecule type" value="Genomic_DNA"/>
</dbReference>